<dbReference type="EMBL" id="OP297535">
    <property type="protein sequence ID" value="UXE03761.1"/>
    <property type="molecule type" value="Genomic_DNA"/>
</dbReference>
<name>A0A977PS61_9CAUD</name>
<evidence type="ECO:0000313" key="2">
    <source>
        <dbReference type="Proteomes" id="UP001064297"/>
    </source>
</evidence>
<organism evidence="1 2">
    <name type="scientific">Gordonia phage ObLaDi</name>
    <dbReference type="NCBI Taxonomy" id="2978487"/>
    <lineage>
        <taxon>Viruses</taxon>
        <taxon>Duplodnaviria</taxon>
        <taxon>Heunggongvirae</taxon>
        <taxon>Uroviricota</taxon>
        <taxon>Caudoviricetes</taxon>
        <taxon>Kruegerviridae</taxon>
        <taxon>Cafassovirus</taxon>
        <taxon>Cafassovirus obladi</taxon>
    </lineage>
</organism>
<gene>
    <name evidence="1" type="primary">38</name>
    <name evidence="1" type="ORF">SEA_OBLADI_38</name>
</gene>
<dbReference type="Proteomes" id="UP001064297">
    <property type="component" value="Segment"/>
</dbReference>
<keyword evidence="2" id="KW-1185">Reference proteome</keyword>
<reference evidence="1" key="1">
    <citation type="submission" date="2022-08" db="EMBL/GenBank/DDBJ databases">
        <authorList>
            <person name="Abuwarda M.A."/>
            <person name="Alvarez A."/>
            <person name="Batteikh M."/>
            <person name="Baughman A.P."/>
            <person name="Chavez V."/>
            <person name="Cheng C."/>
            <person name="Cosentino E.J."/>
            <person name="Di Blasi D.L."/>
            <person name="Dooley N.L."/>
            <person name="Empson B.M."/>
            <person name="Erfanian K."/>
            <person name="Esparza P.D."/>
            <person name="Fleming H.S."/>
            <person name="Ghannam M.S."/>
            <person name="Gibbons A.C."/>
            <person name="Gonzalez C."/>
            <person name="Huq N.E."/>
            <person name="Jin K."/>
            <person name="Kamarzar M."/>
            <person name="Khaine A."/>
            <person name="Krug K.R."/>
            <person name="Lee A."/>
            <person name="Liao S."/>
            <person name="Light I."/>
            <person name="Ma Y."/>
            <person name="Magaling J.M."/>
            <person name="McLinden K.C."/>
            <person name="Melkote A."/>
            <person name="Montoya Serpas C.A."/>
            <person name="Niazmandi K."/>
            <person name="Ostroske E.C."/>
            <person name="Paek B.H."/>
            <person name="Rajiv S."/>
            <person name="Santos C.E."/>
            <person name="Semaan S.A."/>
            <person name="Senthilvelan J."/>
            <person name="Sheppy T.E."/>
            <person name="Stephenson J.C."/>
            <person name="Tenney M.E."/>
            <person name="Teoh N."/>
            <person name="Thorp J.P."/>
            <person name="Turon Font G."/>
            <person name="Uvarov E.V."/>
            <person name="Verpukhovskiy P."/>
            <person name="Wang J."/>
            <person name="Whang A.Y."/>
            <person name="Wright N.E."/>
            <person name="Wu M."/>
            <person name="Zhuang C."/>
            <person name="Bruns J.A."/>
            <person name="Chai A.E."/>
            <person name="Parikh H."/>
            <person name="Zorawik M."/>
            <person name="Garza D.R."/>
            <person name="Ngo R.T."/>
            <person name="Reddi K."/>
            <person name="Garcia-Vedrenne A.E."/>
            <person name="Freise A.C."/>
            <person name="Balish M.F."/>
            <person name="Garlena R.A."/>
            <person name="Russell D.A."/>
            <person name="Jacobs-Sera D."/>
            <person name="Hatfull G.F."/>
        </authorList>
    </citation>
    <scope>NUCLEOTIDE SEQUENCE</scope>
</reference>
<sequence length="105" mass="11555">MATTKPAEVDTVLVSCDALAAYMEDGRFSVRSLARAVEVILVRDWVAGRPRPTCSSASIGHLRSGARRRCRRDRARAIEEALGATSGSLFRMKVRPDDWYMANAA</sequence>
<protein>
    <submittedName>
        <fullName evidence="1">Helix-turn-helix DNA binding domain protein</fullName>
    </submittedName>
</protein>
<accession>A0A977PS61</accession>
<proteinExistence type="predicted"/>
<evidence type="ECO:0000313" key="1">
    <source>
        <dbReference type="EMBL" id="UXE03761.1"/>
    </source>
</evidence>